<evidence type="ECO:0000313" key="4">
    <source>
        <dbReference type="Proteomes" id="UP000092993"/>
    </source>
</evidence>
<dbReference type="Proteomes" id="UP000092993">
    <property type="component" value="Unassembled WGS sequence"/>
</dbReference>
<keyword evidence="1" id="KW-0472">Membrane</keyword>
<keyword evidence="1" id="KW-0812">Transmembrane</keyword>
<evidence type="ECO:0000313" key="2">
    <source>
        <dbReference type="EMBL" id="OBZ67283.1"/>
    </source>
</evidence>
<dbReference type="AlphaFoldDB" id="A0A1C7LX06"/>
<protein>
    <submittedName>
        <fullName evidence="3">Uncharacterized protein</fullName>
    </submittedName>
</protein>
<organism evidence="3 4">
    <name type="scientific">Grifola frondosa</name>
    <name type="common">Maitake</name>
    <name type="synonym">Polyporus frondosus</name>
    <dbReference type="NCBI Taxonomy" id="5627"/>
    <lineage>
        <taxon>Eukaryota</taxon>
        <taxon>Fungi</taxon>
        <taxon>Dikarya</taxon>
        <taxon>Basidiomycota</taxon>
        <taxon>Agaricomycotina</taxon>
        <taxon>Agaricomycetes</taxon>
        <taxon>Polyporales</taxon>
        <taxon>Grifolaceae</taxon>
        <taxon>Grifola</taxon>
    </lineage>
</organism>
<evidence type="ECO:0000256" key="1">
    <source>
        <dbReference type="SAM" id="Phobius"/>
    </source>
</evidence>
<reference evidence="3 4" key="1">
    <citation type="submission" date="2016-03" db="EMBL/GenBank/DDBJ databases">
        <title>Whole genome sequencing of Grifola frondosa 9006-11.</title>
        <authorList>
            <person name="Min B."/>
            <person name="Park H."/>
            <person name="Kim J.-G."/>
            <person name="Cho H."/>
            <person name="Oh Y.-L."/>
            <person name="Kong W.-S."/>
            <person name="Choi I.-G."/>
        </authorList>
    </citation>
    <scope>NUCLEOTIDE SEQUENCE [LARGE SCALE GENOMIC DNA]</scope>
    <source>
        <strain evidence="3 4">9006-11</strain>
    </source>
</reference>
<feature type="transmembrane region" description="Helical" evidence="1">
    <location>
        <begin position="16"/>
        <end position="38"/>
    </location>
</feature>
<accession>A0A1C7LX06</accession>
<keyword evidence="4" id="KW-1185">Reference proteome</keyword>
<proteinExistence type="predicted"/>
<dbReference type="EMBL" id="LUGG01000019">
    <property type="protein sequence ID" value="OBZ68647.1"/>
    <property type="molecule type" value="Genomic_DNA"/>
</dbReference>
<dbReference type="EMBL" id="LUGG01000025">
    <property type="protein sequence ID" value="OBZ67283.1"/>
    <property type="molecule type" value="Genomic_DNA"/>
</dbReference>
<sequence>MFLLGLVDPPWNRHHAVAVVATVLVTVLLLFSAFTIILPSFSRDCFYKSLEALGFFLLMQEVLRPGVELDRTVAGLSHQTLLLSRLLSASGYTKRPSDRHTIVGGNKRVCSERVVSPRMAHPVCMRCVKMDDDFLKHTIEPCFCTVAIEIIVPCYDDILRHRADDLGELRQTWTHNRSVKSVNATLSLPLCALEKLNTGDQKYHEDQLCILRRLDTLWGSIGDYEVEYSATARLLGGTAEMFLNQFNRRCREVCNIFPSSRRSCAMVRSIFCLTAT</sequence>
<gene>
    <name evidence="3" type="ORF">A0H81_11414</name>
    <name evidence="2" type="ORF">A0H81_13059</name>
</gene>
<comment type="caution">
    <text evidence="3">The sequence shown here is derived from an EMBL/GenBank/DDBJ whole genome shotgun (WGS) entry which is preliminary data.</text>
</comment>
<keyword evidence="1" id="KW-1133">Transmembrane helix</keyword>
<name>A0A1C7LX06_GRIFR</name>
<evidence type="ECO:0000313" key="3">
    <source>
        <dbReference type="EMBL" id="OBZ68647.1"/>
    </source>
</evidence>
<dbReference type="OrthoDB" id="2796682at2759"/>